<feature type="domain" description="RNA polymerase sigma factor 70 region 4 type 2" evidence="7">
    <location>
        <begin position="131"/>
        <end position="181"/>
    </location>
</feature>
<name>A0ABQ2I673_9MICO</name>
<dbReference type="InterPro" id="IPR014284">
    <property type="entry name" value="RNA_pol_sigma-70_dom"/>
</dbReference>
<keyword evidence="9" id="KW-1185">Reference proteome</keyword>
<comment type="caution">
    <text evidence="8">The sequence shown here is derived from an EMBL/GenBank/DDBJ whole genome shotgun (WGS) entry which is preliminary data.</text>
</comment>
<dbReference type="InterPro" id="IPR013325">
    <property type="entry name" value="RNA_pol_sigma_r2"/>
</dbReference>
<organism evidence="8 9">
    <name type="scientific">Terrabacter tumescens</name>
    <dbReference type="NCBI Taxonomy" id="60443"/>
    <lineage>
        <taxon>Bacteria</taxon>
        <taxon>Bacillati</taxon>
        <taxon>Actinomycetota</taxon>
        <taxon>Actinomycetes</taxon>
        <taxon>Micrococcales</taxon>
        <taxon>Intrasporangiaceae</taxon>
        <taxon>Terrabacter</taxon>
    </lineage>
</organism>
<dbReference type="SUPFAM" id="SSF88946">
    <property type="entry name" value="Sigma2 domain of RNA polymerase sigma factors"/>
    <property type="match status" value="1"/>
</dbReference>
<dbReference type="NCBIfam" id="TIGR02937">
    <property type="entry name" value="sigma70-ECF"/>
    <property type="match status" value="1"/>
</dbReference>
<keyword evidence="3" id="KW-0731">Sigma factor</keyword>
<dbReference type="PANTHER" id="PTHR43133:SF8">
    <property type="entry name" value="RNA POLYMERASE SIGMA FACTOR HI_1459-RELATED"/>
    <property type="match status" value="1"/>
</dbReference>
<keyword evidence="4" id="KW-0238">DNA-binding</keyword>
<feature type="domain" description="RNA polymerase sigma-70 region 2" evidence="6">
    <location>
        <begin position="39"/>
        <end position="104"/>
    </location>
</feature>
<dbReference type="Gene3D" id="1.10.1740.10">
    <property type="match status" value="1"/>
</dbReference>
<evidence type="ECO:0000256" key="4">
    <source>
        <dbReference type="ARBA" id="ARBA00023125"/>
    </source>
</evidence>
<dbReference type="SUPFAM" id="SSF88659">
    <property type="entry name" value="Sigma3 and sigma4 domains of RNA polymerase sigma factors"/>
    <property type="match status" value="1"/>
</dbReference>
<dbReference type="InterPro" id="IPR036388">
    <property type="entry name" value="WH-like_DNA-bd_sf"/>
</dbReference>
<dbReference type="PANTHER" id="PTHR43133">
    <property type="entry name" value="RNA POLYMERASE ECF-TYPE SIGMA FACTO"/>
    <property type="match status" value="1"/>
</dbReference>
<protein>
    <submittedName>
        <fullName evidence="8">RNA polymerase sigma24 factor</fullName>
    </submittedName>
</protein>
<dbReference type="Pfam" id="PF04542">
    <property type="entry name" value="Sigma70_r2"/>
    <property type="match status" value="1"/>
</dbReference>
<comment type="similarity">
    <text evidence="1">Belongs to the sigma-70 factor family. ECF subfamily.</text>
</comment>
<evidence type="ECO:0000313" key="9">
    <source>
        <dbReference type="Proteomes" id="UP000623461"/>
    </source>
</evidence>
<gene>
    <name evidence="8" type="primary">rpoE</name>
    <name evidence="8" type="ORF">GCM10009721_27780</name>
</gene>
<evidence type="ECO:0000313" key="8">
    <source>
        <dbReference type="EMBL" id="GGM99204.1"/>
    </source>
</evidence>
<dbReference type="InterPro" id="IPR039425">
    <property type="entry name" value="RNA_pol_sigma-70-like"/>
</dbReference>
<evidence type="ECO:0000256" key="3">
    <source>
        <dbReference type="ARBA" id="ARBA00023082"/>
    </source>
</evidence>
<evidence type="ECO:0000256" key="2">
    <source>
        <dbReference type="ARBA" id="ARBA00023015"/>
    </source>
</evidence>
<evidence type="ECO:0000259" key="6">
    <source>
        <dbReference type="Pfam" id="PF04542"/>
    </source>
</evidence>
<dbReference type="InterPro" id="IPR013249">
    <property type="entry name" value="RNA_pol_sigma70_r4_t2"/>
</dbReference>
<dbReference type="Gene3D" id="1.10.10.10">
    <property type="entry name" value="Winged helix-like DNA-binding domain superfamily/Winged helix DNA-binding domain"/>
    <property type="match status" value="1"/>
</dbReference>
<evidence type="ECO:0000256" key="5">
    <source>
        <dbReference type="ARBA" id="ARBA00023163"/>
    </source>
</evidence>
<accession>A0ABQ2I673</accession>
<keyword evidence="5" id="KW-0804">Transcription</keyword>
<keyword evidence="2" id="KW-0805">Transcription regulation</keyword>
<sequence>MAAPSHSGGRLVPSATLVTSHLRRPERLQDMLQPFEQAVTEHGAVVLRVCRAVVGPTEADDAWSETFLSALRAWPDLPDDANVRAWLVTIAHRKAIDVARAGARHAVPVGEVPDATAPRGDQPEEALPDADLWQAVAALPEKQRLCVAYHHVAGLPHPEVARIVGGTPAAARRAAADGIARLRTTYAPDGRVSLHV</sequence>
<dbReference type="InterPro" id="IPR007627">
    <property type="entry name" value="RNA_pol_sigma70_r2"/>
</dbReference>
<evidence type="ECO:0000256" key="1">
    <source>
        <dbReference type="ARBA" id="ARBA00010641"/>
    </source>
</evidence>
<reference evidence="9" key="1">
    <citation type="journal article" date="2019" name="Int. J. Syst. Evol. Microbiol.">
        <title>The Global Catalogue of Microorganisms (GCM) 10K type strain sequencing project: providing services to taxonomists for standard genome sequencing and annotation.</title>
        <authorList>
            <consortium name="The Broad Institute Genomics Platform"/>
            <consortium name="The Broad Institute Genome Sequencing Center for Infectious Disease"/>
            <person name="Wu L."/>
            <person name="Ma J."/>
        </authorList>
    </citation>
    <scope>NUCLEOTIDE SEQUENCE [LARGE SCALE GENOMIC DNA]</scope>
    <source>
        <strain evidence="9">JCM 1365</strain>
    </source>
</reference>
<dbReference type="EMBL" id="BMNZ01000005">
    <property type="protein sequence ID" value="GGM99204.1"/>
    <property type="molecule type" value="Genomic_DNA"/>
</dbReference>
<dbReference type="Pfam" id="PF08281">
    <property type="entry name" value="Sigma70_r4_2"/>
    <property type="match status" value="1"/>
</dbReference>
<dbReference type="Proteomes" id="UP000623461">
    <property type="component" value="Unassembled WGS sequence"/>
</dbReference>
<dbReference type="InterPro" id="IPR013324">
    <property type="entry name" value="RNA_pol_sigma_r3/r4-like"/>
</dbReference>
<proteinExistence type="inferred from homology"/>
<evidence type="ECO:0000259" key="7">
    <source>
        <dbReference type="Pfam" id="PF08281"/>
    </source>
</evidence>